<feature type="region of interest" description="Disordered" evidence="2">
    <location>
        <begin position="444"/>
        <end position="469"/>
    </location>
</feature>
<dbReference type="SMART" id="SM00034">
    <property type="entry name" value="CLECT"/>
    <property type="match status" value="2"/>
</dbReference>
<dbReference type="CDD" id="cd00037">
    <property type="entry name" value="CLECT"/>
    <property type="match status" value="2"/>
</dbReference>
<keyword evidence="5" id="KW-0675">Receptor</keyword>
<dbReference type="OrthoDB" id="6409202at2759"/>
<evidence type="ECO:0000259" key="3">
    <source>
        <dbReference type="PROSITE" id="PS50041"/>
    </source>
</evidence>
<dbReference type="GO" id="GO:0008270">
    <property type="term" value="F:zinc ion binding"/>
    <property type="evidence" value="ECO:0007669"/>
    <property type="project" value="UniProtKB-KW"/>
</dbReference>
<evidence type="ECO:0000256" key="1">
    <source>
        <dbReference type="PROSITE-ProRule" id="PRU00047"/>
    </source>
</evidence>
<gene>
    <name evidence="5" type="primary">MRC1_2</name>
    <name evidence="5" type="ORF">AVEN_25925_1</name>
</gene>
<reference evidence="5 6" key="1">
    <citation type="journal article" date="2019" name="Sci. Rep.">
        <title>Orb-weaving spider Araneus ventricosus genome elucidates the spidroin gene catalogue.</title>
        <authorList>
            <person name="Kono N."/>
            <person name="Nakamura H."/>
            <person name="Ohtoshi R."/>
            <person name="Moran D.A.P."/>
            <person name="Shinohara A."/>
            <person name="Yoshida Y."/>
            <person name="Fujiwara M."/>
            <person name="Mori M."/>
            <person name="Tomita M."/>
            <person name="Arakawa K."/>
        </authorList>
    </citation>
    <scope>NUCLEOTIDE SEQUENCE [LARGE SCALE GENOMIC DNA]</scope>
</reference>
<dbReference type="InterPro" id="IPR016187">
    <property type="entry name" value="CTDL_fold"/>
</dbReference>
<keyword evidence="6" id="KW-1185">Reference proteome</keyword>
<sequence length="768" mass="89611">MEPSGLAREEEDCMEMVFKSLRPQGKPGQWNDINCNHEIQFICQKAKGRSDTGRKVLDPRYCTSEQGTGWRFEKSCFHVVTESKTWSEAEEFCAKNFKGHLATIDYRVNLFLKYVLRDVTEQFWVGVKIKEEPQQKWSSGWLVSFENWVEQEEYVEGTCVLLDGDGSWLIQSCKKKLWFLCENSTVSPPVLKPPVEGAHCPEQPPGWRDLGGELCYFFDIHAHIPWYEANFNCMRRGGTLASIHSQEEVDVLFQFVRYNPGYQTYIGFYRNLKYDEEFVWADGSKVDFTYWDSGEPNLQKEQCTEMRADNMKWNDKLCSERRGYICSVPKVTSNITTTDIATQSSCKKKTATLQHALFREPELSVDRLDKLKADGNLLVKKMFKNVKKEDIVTVLTELGETVNIDMKMGDLKQKLLTSKEYLEDSQFVKDFLISTEENRKIEEENRKIRATRNDENRSPPPSVTSNGDGDISLDKLIKVVEILTAPVPRKTESWNLFFDSLERAYKHKKVPEEFQAEILLKLFGDKASNILVYIKEEDLKDYAEVKALILKEFEPTPQACLENFRKAKRNSGETRIQFVSRLTSTWEYYCKLRKVEDYESLKELIISDKLFQVLDNDIASHICLKQGEKWLRPQELAKECDIYFGAKQKSFDEPRNDLRRTFSSEKYVPPHQRREISRRDNGILKRKECFVCGSLLHLARECPDKRKRNEFVPKQNDKNIHKNSNKNRSANQEAVVAKVDSSHLQSESYYAFKEDQHLYSFERNRSNH</sequence>
<feature type="domain" description="C-type lectin" evidence="3">
    <location>
        <begin position="72"/>
        <end position="182"/>
    </location>
</feature>
<dbReference type="InterPro" id="IPR001878">
    <property type="entry name" value="Znf_CCHC"/>
</dbReference>
<dbReference type="InterPro" id="IPR001304">
    <property type="entry name" value="C-type_lectin-like"/>
</dbReference>
<dbReference type="PROSITE" id="PS50158">
    <property type="entry name" value="ZF_CCHC"/>
    <property type="match status" value="1"/>
</dbReference>
<dbReference type="InterPro" id="IPR036875">
    <property type="entry name" value="Znf_CCHC_sf"/>
</dbReference>
<feature type="compositionally biased region" description="Basic and acidic residues" evidence="2">
    <location>
        <begin position="444"/>
        <end position="457"/>
    </location>
</feature>
<dbReference type="GO" id="GO:0003676">
    <property type="term" value="F:nucleic acid binding"/>
    <property type="evidence" value="ECO:0007669"/>
    <property type="project" value="InterPro"/>
</dbReference>
<keyword evidence="1" id="KW-0863">Zinc-finger</keyword>
<evidence type="ECO:0000259" key="4">
    <source>
        <dbReference type="PROSITE" id="PS50158"/>
    </source>
</evidence>
<feature type="region of interest" description="Disordered" evidence="2">
    <location>
        <begin position="709"/>
        <end position="734"/>
    </location>
</feature>
<evidence type="ECO:0000313" key="6">
    <source>
        <dbReference type="Proteomes" id="UP000499080"/>
    </source>
</evidence>
<dbReference type="Proteomes" id="UP000499080">
    <property type="component" value="Unassembled WGS sequence"/>
</dbReference>
<dbReference type="SUPFAM" id="SSF57756">
    <property type="entry name" value="Retrovirus zinc finger-like domains"/>
    <property type="match status" value="1"/>
</dbReference>
<feature type="domain" description="CCHC-type" evidence="4">
    <location>
        <begin position="689"/>
        <end position="704"/>
    </location>
</feature>
<comment type="caution">
    <text evidence="5">The sequence shown here is derived from an EMBL/GenBank/DDBJ whole genome shotgun (WGS) entry which is preliminary data.</text>
</comment>
<organism evidence="5 6">
    <name type="scientific">Araneus ventricosus</name>
    <name type="common">Orbweaver spider</name>
    <name type="synonym">Epeira ventricosa</name>
    <dbReference type="NCBI Taxonomy" id="182803"/>
    <lineage>
        <taxon>Eukaryota</taxon>
        <taxon>Metazoa</taxon>
        <taxon>Ecdysozoa</taxon>
        <taxon>Arthropoda</taxon>
        <taxon>Chelicerata</taxon>
        <taxon>Arachnida</taxon>
        <taxon>Araneae</taxon>
        <taxon>Araneomorphae</taxon>
        <taxon>Entelegynae</taxon>
        <taxon>Araneoidea</taxon>
        <taxon>Araneidae</taxon>
        <taxon>Araneus</taxon>
    </lineage>
</organism>
<dbReference type="SUPFAM" id="SSF56436">
    <property type="entry name" value="C-type lectin-like"/>
    <property type="match status" value="3"/>
</dbReference>
<accession>A0A4Y2HGE5</accession>
<dbReference type="InterPro" id="IPR050111">
    <property type="entry name" value="C-type_lectin/snaclec_domain"/>
</dbReference>
<feature type="domain" description="C-type lectin" evidence="3">
    <location>
        <begin position="211"/>
        <end position="327"/>
    </location>
</feature>
<evidence type="ECO:0000256" key="2">
    <source>
        <dbReference type="SAM" id="MobiDB-lite"/>
    </source>
</evidence>
<protein>
    <submittedName>
        <fullName evidence="5">Macrophage mannose receptor 1</fullName>
    </submittedName>
</protein>
<dbReference type="AlphaFoldDB" id="A0A4Y2HGE5"/>
<keyword evidence="1" id="KW-0479">Metal-binding</keyword>
<dbReference type="PROSITE" id="PS50041">
    <property type="entry name" value="C_TYPE_LECTIN_2"/>
    <property type="match status" value="2"/>
</dbReference>
<name>A0A4Y2HGE5_ARAVE</name>
<proteinExistence type="predicted"/>
<feature type="compositionally biased region" description="Basic and acidic residues" evidence="2">
    <location>
        <begin position="709"/>
        <end position="720"/>
    </location>
</feature>
<dbReference type="EMBL" id="BGPR01001920">
    <property type="protein sequence ID" value="GBM64310.1"/>
    <property type="molecule type" value="Genomic_DNA"/>
</dbReference>
<dbReference type="Pfam" id="PF00059">
    <property type="entry name" value="Lectin_C"/>
    <property type="match status" value="2"/>
</dbReference>
<keyword evidence="1" id="KW-0862">Zinc</keyword>
<dbReference type="Gene3D" id="3.10.100.10">
    <property type="entry name" value="Mannose-Binding Protein A, subunit A"/>
    <property type="match status" value="3"/>
</dbReference>
<evidence type="ECO:0000313" key="5">
    <source>
        <dbReference type="EMBL" id="GBM64310.1"/>
    </source>
</evidence>
<dbReference type="InterPro" id="IPR016186">
    <property type="entry name" value="C-type_lectin-like/link_sf"/>
</dbReference>
<dbReference type="PANTHER" id="PTHR22803">
    <property type="entry name" value="MANNOSE, PHOSPHOLIPASE, LECTIN RECEPTOR RELATED"/>
    <property type="match status" value="1"/>
</dbReference>